<dbReference type="GO" id="GO:0043138">
    <property type="term" value="F:3'-5' DNA helicase activity"/>
    <property type="evidence" value="ECO:0007669"/>
    <property type="project" value="TreeGrafter"/>
</dbReference>
<reference evidence="1" key="1">
    <citation type="submission" date="2023-07" db="EMBL/GenBank/DDBJ databases">
        <title>Sorghum-associated microbial communities from plants grown in Nebraska, USA.</title>
        <authorList>
            <person name="Schachtman D."/>
        </authorList>
    </citation>
    <scope>NUCLEOTIDE SEQUENCE</scope>
    <source>
        <strain evidence="1">BE330</strain>
    </source>
</reference>
<dbReference type="EMBL" id="JAVDQK010000004">
    <property type="protein sequence ID" value="MDR6218240.1"/>
    <property type="molecule type" value="Genomic_DNA"/>
</dbReference>
<dbReference type="Gene3D" id="1.25.40.20">
    <property type="entry name" value="Ankyrin repeat-containing domain"/>
    <property type="match status" value="1"/>
</dbReference>
<dbReference type="InterPro" id="IPR027417">
    <property type="entry name" value="P-loop_NTPase"/>
</dbReference>
<dbReference type="GO" id="GO:0000725">
    <property type="term" value="P:recombinational repair"/>
    <property type="evidence" value="ECO:0007669"/>
    <property type="project" value="TreeGrafter"/>
</dbReference>
<evidence type="ECO:0000313" key="2">
    <source>
        <dbReference type="Proteomes" id="UP001185331"/>
    </source>
</evidence>
<protein>
    <recommendedName>
        <fullName evidence="3">DNA helicase</fullName>
    </recommendedName>
</protein>
<dbReference type="SUPFAM" id="SSF48403">
    <property type="entry name" value="Ankyrin repeat"/>
    <property type="match status" value="1"/>
</dbReference>
<comment type="caution">
    <text evidence="1">The sequence shown here is derived from an EMBL/GenBank/DDBJ whole genome shotgun (WGS) entry which is preliminary data.</text>
</comment>
<gene>
    <name evidence="1" type="ORF">J2Y00_001803</name>
</gene>
<accession>A0AAE4BLP9</accession>
<dbReference type="InterPro" id="IPR000212">
    <property type="entry name" value="DNA_helicase_UvrD/REP"/>
</dbReference>
<dbReference type="PANTHER" id="PTHR11070:SF2">
    <property type="entry name" value="ATP-DEPENDENT DNA HELICASE SRS2"/>
    <property type="match status" value="1"/>
</dbReference>
<dbReference type="PANTHER" id="PTHR11070">
    <property type="entry name" value="UVRD / RECB / PCRA DNA HELICASE FAMILY MEMBER"/>
    <property type="match status" value="1"/>
</dbReference>
<organism evidence="1 2">
    <name type="scientific">Deinococcus soli</name>
    <name type="common">ex Cha et al. 2016</name>
    <dbReference type="NCBI Taxonomy" id="1309411"/>
    <lineage>
        <taxon>Bacteria</taxon>
        <taxon>Thermotogati</taxon>
        <taxon>Deinococcota</taxon>
        <taxon>Deinococci</taxon>
        <taxon>Deinococcales</taxon>
        <taxon>Deinococcaceae</taxon>
        <taxon>Deinococcus</taxon>
    </lineage>
</organism>
<sequence length="1273" mass="139102">MKVLTYADLDTSRVERQYEKVKEAIERDDFRSADVKKLAGHPYYRAKLDDTNRLLLHFARYAGETVCLALEVIHQHAYDKSRFLRGAAVDEDKIAEPADVTPGAEPLRYLNPARTQFHLLDKVVSFDEAQQAVLTAPAPLVLIGTAGSGKTALTLEKMRAQPGRVAFVTLSAHLARGAQRTYAAFGFRNSAQQASFLSLRDFLTMQGAPNTPEVTFPVFSAWTDRHRQTLGTLDPHLLFEEFRGVLGASPEGPLSLDAYLALGVRQSLFPPQSREAVHAAFTRYQAWLTEDGLADPNLLAYAQLPTIRPSLDFLVVDEVQDFTPVQLAALLAALKDRTQFLLSGDAHQIVHPNFFSWAALRSLMWTQEDAGEAGTVTALRVNFRNAREVTRVANAILKIKHARFGSVDRESSVLVDSAADEDGQVEILEATPAVTRALDNATRTSVNYAVLVLREEDKAAARAAFGTPLIFSVAEAKGLEYENVILFNMVSGARAAFTEVCEDVTPEDLAVTELPFRRARDKGDKSLEALKFYVNGLFVGVTRAVKRALLVEADPHHPMLALLAVQDAGQAVQVQADASSKEAWAAEAQRLAEQGKTEQAQAIRDRVLKLRPVPWKIQDRAWTEALEHRAVDGTLTKARDQQALLNAALWHAQVWSIEELASDTYRNPAARRAQADMTRARRTLMTQENAAFAKKNIKQVLWDVDSYGVEYRTVWNATPLMHAALAHNVVLIEALLALGAAPEATDEYGQMAYMYALARLPGADDAASQDAFFTAWTRLAHTLSLVTPTHLDVRTSGKPVRLTTDDEALPLLLLLLAALRSFVFDHYNSGQPPTGLSPEALLDRIPVLADGRWALGKTLRDVGWQGGGPAQDPSTYAVAAGAVHLLLRRHAAGSDAPGALDLWVETAPREYLPNPHLLLQQTPPGGQPQWRSVADLMRLDETNVSDTYAALLGRVSVPAWPDLYGGLLAHGALQIRGVIGTPLALDLLGILTHPEFGLSTEDELTAMFRDEPAGEVGRTLAALRQARLVIPDDQGGLSGLFTAGGMYTAPGALAQLPEPTIRALLTWQRTGNVQDLMPHAETLRAAGFGALVAPQEQLSVLPGDHRGPVTVRAWPPLSSNPLSVPSVDEGFTAIPEFDGYVDLSFEALGVVGVLLGFGTEEITWRALLERGPAEESTLTMKLVQELIDARLVLYDERNRLSFLYAAFGFVHAAGNVTRLPESLLRLVLHWQRTGDVRPLSGLEAEFRAAGFAWVLPGPGGMTWPAAYQPGSFD</sequence>
<dbReference type="InterPro" id="IPR036770">
    <property type="entry name" value="Ankyrin_rpt-contain_sf"/>
</dbReference>
<dbReference type="Gene3D" id="3.40.50.300">
    <property type="entry name" value="P-loop containing nucleotide triphosphate hydrolases"/>
    <property type="match status" value="2"/>
</dbReference>
<dbReference type="RefSeq" id="WP_309854525.1">
    <property type="nucleotide sequence ID" value="NZ_JAVDQJ010000005.1"/>
</dbReference>
<dbReference type="Proteomes" id="UP001185331">
    <property type="component" value="Unassembled WGS sequence"/>
</dbReference>
<dbReference type="Pfam" id="PF13245">
    <property type="entry name" value="AAA_19"/>
    <property type="match status" value="1"/>
</dbReference>
<proteinExistence type="predicted"/>
<dbReference type="AlphaFoldDB" id="A0AAE4BLP9"/>
<dbReference type="SUPFAM" id="SSF52540">
    <property type="entry name" value="P-loop containing nucleoside triphosphate hydrolases"/>
    <property type="match status" value="1"/>
</dbReference>
<evidence type="ECO:0000313" key="1">
    <source>
        <dbReference type="EMBL" id="MDR6218240.1"/>
    </source>
</evidence>
<dbReference type="GO" id="GO:0003677">
    <property type="term" value="F:DNA binding"/>
    <property type="evidence" value="ECO:0007669"/>
    <property type="project" value="InterPro"/>
</dbReference>
<evidence type="ECO:0008006" key="3">
    <source>
        <dbReference type="Google" id="ProtNLM"/>
    </source>
</evidence>
<name>A0AAE4BLP9_9DEIO</name>
<dbReference type="GO" id="GO:0005524">
    <property type="term" value="F:ATP binding"/>
    <property type="evidence" value="ECO:0007669"/>
    <property type="project" value="InterPro"/>
</dbReference>